<feature type="region of interest" description="Disordered" evidence="1">
    <location>
        <begin position="227"/>
        <end position="255"/>
    </location>
</feature>
<proteinExistence type="predicted"/>
<evidence type="ECO:0000313" key="4">
    <source>
        <dbReference type="RefSeq" id="XP_033538155.1"/>
    </source>
</evidence>
<dbReference type="GeneID" id="54416522"/>
<reference evidence="4" key="3">
    <citation type="submission" date="2025-04" db="UniProtKB">
        <authorList>
            <consortium name="RefSeq"/>
        </authorList>
    </citation>
    <scope>IDENTIFICATION</scope>
    <source>
        <strain evidence="4">CBS 781.70</strain>
    </source>
</reference>
<dbReference type="PANTHER" id="PTHR28307">
    <property type="entry name" value="PROTEIN PAL1"/>
    <property type="match status" value="1"/>
</dbReference>
<feature type="compositionally biased region" description="Basic and acidic residues" evidence="1">
    <location>
        <begin position="14"/>
        <end position="31"/>
    </location>
</feature>
<dbReference type="GO" id="GO:0005737">
    <property type="term" value="C:cytoplasm"/>
    <property type="evidence" value="ECO:0007669"/>
    <property type="project" value="TreeGrafter"/>
</dbReference>
<dbReference type="PANTHER" id="PTHR28307:SF2">
    <property type="entry name" value="PROTEIN PAL1"/>
    <property type="match status" value="1"/>
</dbReference>
<feature type="non-terminal residue" evidence="2">
    <location>
        <position position="1"/>
    </location>
</feature>
<accession>A0A6G1GER8</accession>
<reference evidence="4" key="2">
    <citation type="submission" date="2020-04" db="EMBL/GenBank/DDBJ databases">
        <authorList>
            <consortium name="NCBI Genome Project"/>
        </authorList>
    </citation>
    <scope>NUCLEOTIDE SEQUENCE</scope>
    <source>
        <strain evidence="4">CBS 781.70</strain>
    </source>
</reference>
<feature type="compositionally biased region" description="Polar residues" evidence="1">
    <location>
        <begin position="227"/>
        <end position="236"/>
    </location>
</feature>
<sequence length="367" mass="39929">DDDRRRRERKHRESSRAKDGKDGKGTRDPRTGRMRKPGGFDTIDNLDVTGIYGSGLFHHDGPFDACNPHRNRRRDHKAPMEAFPVNSANNVLGPSGPVNKTFNMDQFHGTVPEGFTDYNNTQRPHKAQRGGVFNPVERAEQVHGEETFGLGTSTFLEGAPASRAAIQRRESEAEEKARLAALDPAGGLGRKKSLAQRIRGISAPRRSVYDANGVKISSPEARFSAAVTSPMGQTPGSGPERSKTTGGMKTSEKNPFFNEYDDAYERKGAAIALARGSGEEPRRSSVPAVPAVPKLIPVQDEISVVKPGGEKVASPTKVTANPLERRTTTDGVGAEPEKEKESVEAVQKAREGLMSRMKSLKGVRRKP</sequence>
<keyword evidence="3" id="KW-1185">Reference proteome</keyword>
<feature type="compositionally biased region" description="Basic residues" evidence="1">
    <location>
        <begin position="1"/>
        <end position="13"/>
    </location>
</feature>
<evidence type="ECO:0000256" key="1">
    <source>
        <dbReference type="SAM" id="MobiDB-lite"/>
    </source>
</evidence>
<reference evidence="2 4" key="1">
    <citation type="submission" date="2020-01" db="EMBL/GenBank/DDBJ databases">
        <authorList>
            <consortium name="DOE Joint Genome Institute"/>
            <person name="Haridas S."/>
            <person name="Albert R."/>
            <person name="Binder M."/>
            <person name="Bloem J."/>
            <person name="Labutti K."/>
            <person name="Salamov A."/>
            <person name="Andreopoulos B."/>
            <person name="Baker S.E."/>
            <person name="Barry K."/>
            <person name="Bills G."/>
            <person name="Bluhm B.H."/>
            <person name="Cannon C."/>
            <person name="Castanera R."/>
            <person name="Culley D.E."/>
            <person name="Daum C."/>
            <person name="Ezra D."/>
            <person name="Gonzalez J.B."/>
            <person name="Henrissat B."/>
            <person name="Kuo A."/>
            <person name="Liang C."/>
            <person name="Lipzen A."/>
            <person name="Lutzoni F."/>
            <person name="Magnuson J."/>
            <person name="Mondo S."/>
            <person name="Nolan M."/>
            <person name="Ohm R."/>
            <person name="Pangilinan J."/>
            <person name="Park H.-J."/>
            <person name="Ramirez L."/>
            <person name="Alfaro M."/>
            <person name="Sun H."/>
            <person name="Tritt A."/>
            <person name="Yoshinaga Y."/>
            <person name="Zwiers L.-H."/>
            <person name="Turgeon B.G."/>
            <person name="Goodwin S.B."/>
            <person name="Spatafora J.W."/>
            <person name="Crous P.W."/>
            <person name="Grigoriev I.V."/>
        </authorList>
    </citation>
    <scope>NUCLEOTIDE SEQUENCE</scope>
    <source>
        <strain evidence="2 4">CBS 781.70</strain>
    </source>
</reference>
<dbReference type="Proteomes" id="UP000504638">
    <property type="component" value="Unplaced"/>
</dbReference>
<protein>
    <submittedName>
        <fullName evidence="2 4">Pal1-domain-containing protein</fullName>
    </submittedName>
</protein>
<gene>
    <name evidence="2 4" type="ORF">P152DRAFT_388850</name>
</gene>
<dbReference type="EMBL" id="ML975150">
    <property type="protein sequence ID" value="KAF1816524.1"/>
    <property type="molecule type" value="Genomic_DNA"/>
</dbReference>
<dbReference type="AlphaFoldDB" id="A0A6G1GER8"/>
<evidence type="ECO:0000313" key="3">
    <source>
        <dbReference type="Proteomes" id="UP000504638"/>
    </source>
</evidence>
<evidence type="ECO:0000313" key="2">
    <source>
        <dbReference type="EMBL" id="KAF1816524.1"/>
    </source>
</evidence>
<feature type="region of interest" description="Disordered" evidence="1">
    <location>
        <begin position="1"/>
        <end position="42"/>
    </location>
</feature>
<name>A0A6G1GER8_9PEZI</name>
<dbReference type="RefSeq" id="XP_033538155.1">
    <property type="nucleotide sequence ID" value="XM_033675952.1"/>
</dbReference>
<dbReference type="Pfam" id="PF08316">
    <property type="entry name" value="Pal1"/>
    <property type="match status" value="1"/>
</dbReference>
<feature type="region of interest" description="Disordered" evidence="1">
    <location>
        <begin position="306"/>
        <end position="343"/>
    </location>
</feature>
<organism evidence="2">
    <name type="scientific">Eremomyces bilateralis CBS 781.70</name>
    <dbReference type="NCBI Taxonomy" id="1392243"/>
    <lineage>
        <taxon>Eukaryota</taxon>
        <taxon>Fungi</taxon>
        <taxon>Dikarya</taxon>
        <taxon>Ascomycota</taxon>
        <taxon>Pezizomycotina</taxon>
        <taxon>Dothideomycetes</taxon>
        <taxon>Dothideomycetes incertae sedis</taxon>
        <taxon>Eremomycetales</taxon>
        <taxon>Eremomycetaceae</taxon>
        <taxon>Eremomyces</taxon>
    </lineage>
</organism>
<dbReference type="OrthoDB" id="5352132at2759"/>
<dbReference type="InterPro" id="IPR013226">
    <property type="entry name" value="Pal1"/>
</dbReference>